<protein>
    <recommendedName>
        <fullName evidence="1">DUF7507 domain-containing protein</fullName>
    </recommendedName>
</protein>
<evidence type="ECO:0000259" key="1">
    <source>
        <dbReference type="Pfam" id="PF24346"/>
    </source>
</evidence>
<name>A0AAJ2GZW7_9HYPH</name>
<organism evidence="2 3">
    <name type="scientific">Rhizobium hidalgonense</name>
    <dbReference type="NCBI Taxonomy" id="1538159"/>
    <lineage>
        <taxon>Bacteria</taxon>
        <taxon>Pseudomonadati</taxon>
        <taxon>Pseudomonadota</taxon>
        <taxon>Alphaproteobacteria</taxon>
        <taxon>Hyphomicrobiales</taxon>
        <taxon>Rhizobiaceae</taxon>
        <taxon>Rhizobium/Agrobacterium group</taxon>
        <taxon>Rhizobium</taxon>
    </lineage>
</organism>
<evidence type="ECO:0000313" key="2">
    <source>
        <dbReference type="EMBL" id="MDR9778835.1"/>
    </source>
</evidence>
<dbReference type="NCBIfam" id="TIGR01451">
    <property type="entry name" value="B_ant_repeat"/>
    <property type="match status" value="1"/>
</dbReference>
<feature type="domain" description="DUF7507" evidence="1">
    <location>
        <begin position="52"/>
        <end position="103"/>
    </location>
</feature>
<comment type="caution">
    <text evidence="2">The sequence shown here is derived from an EMBL/GenBank/DDBJ whole genome shotgun (WGS) entry which is preliminary data.</text>
</comment>
<reference evidence="2" key="1">
    <citation type="submission" date="2023-04" db="EMBL/GenBank/DDBJ databases">
        <title>Genomic characterization of faba bean (Vicia faba) microsymbionts in Mexican soils.</title>
        <authorList>
            <person name="Rivera Orduna F.N."/>
            <person name="Guevara-Luna J."/>
            <person name="Yan J."/>
            <person name="Arroyo-Herrera I."/>
            <person name="Li Y."/>
            <person name="Vasquez-Murrieta M.S."/>
            <person name="Wang E.T."/>
        </authorList>
    </citation>
    <scope>NUCLEOTIDE SEQUENCE</scope>
    <source>
        <strain evidence="2">CH26</strain>
    </source>
</reference>
<dbReference type="InterPro" id="IPR047589">
    <property type="entry name" value="DUF11_rpt"/>
</dbReference>
<dbReference type="Proteomes" id="UP001268610">
    <property type="component" value="Unassembled WGS sequence"/>
</dbReference>
<evidence type="ECO:0000313" key="3">
    <source>
        <dbReference type="Proteomes" id="UP001268610"/>
    </source>
</evidence>
<accession>A0AAJ2GZW7</accession>
<dbReference type="RefSeq" id="WP_310866805.1">
    <property type="nucleotide sequence ID" value="NZ_JAVLSF010001267.1"/>
</dbReference>
<dbReference type="Pfam" id="PF24346">
    <property type="entry name" value="DUF7507"/>
    <property type="match status" value="1"/>
</dbReference>
<feature type="non-terminal residue" evidence="2">
    <location>
        <position position="1"/>
    </location>
</feature>
<dbReference type="InterPro" id="IPR055354">
    <property type="entry name" value="DUF7507"/>
</dbReference>
<sequence>ITPTGSTAVSINDTTTVNIGQVRLTKQQALDTNCDGTPDAGAGVYSLNTISAKPGTCITYQITAANDGNVAVTAVVINDTVPAYTALQTPPAPVLVPTAKGTVSVANGALAS</sequence>
<feature type="non-terminal residue" evidence="2">
    <location>
        <position position="112"/>
    </location>
</feature>
<dbReference type="AlphaFoldDB" id="A0AAJ2GZW7"/>
<gene>
    <name evidence="2" type="ORF">RJJ65_40525</name>
</gene>
<dbReference type="EMBL" id="JAVLSF010001267">
    <property type="protein sequence ID" value="MDR9778835.1"/>
    <property type="molecule type" value="Genomic_DNA"/>
</dbReference>
<proteinExistence type="predicted"/>